<evidence type="ECO:0000313" key="1">
    <source>
        <dbReference type="EMBL" id="JAD65063.1"/>
    </source>
</evidence>
<reference evidence="1" key="2">
    <citation type="journal article" date="2015" name="Data Brief">
        <title>Shoot transcriptome of the giant reed, Arundo donax.</title>
        <authorList>
            <person name="Barrero R.A."/>
            <person name="Guerrero F.D."/>
            <person name="Moolhuijzen P."/>
            <person name="Goolsby J.A."/>
            <person name="Tidwell J."/>
            <person name="Bellgard S.E."/>
            <person name="Bellgard M.I."/>
        </authorList>
    </citation>
    <scope>NUCLEOTIDE SEQUENCE</scope>
    <source>
        <tissue evidence="1">Shoot tissue taken approximately 20 cm above the soil surface</tissue>
    </source>
</reference>
<name>A0A0A9BSA8_ARUDO</name>
<reference evidence="1" key="1">
    <citation type="submission" date="2014-09" db="EMBL/GenBank/DDBJ databases">
        <authorList>
            <person name="Magalhaes I.L.F."/>
            <person name="Oliveira U."/>
            <person name="Santos F.R."/>
            <person name="Vidigal T.H.D.A."/>
            <person name="Brescovit A.D."/>
            <person name="Santos A.J."/>
        </authorList>
    </citation>
    <scope>NUCLEOTIDE SEQUENCE</scope>
    <source>
        <tissue evidence="1">Shoot tissue taken approximately 20 cm above the soil surface</tissue>
    </source>
</reference>
<organism evidence="1">
    <name type="scientific">Arundo donax</name>
    <name type="common">Giant reed</name>
    <name type="synonym">Donax arundinaceus</name>
    <dbReference type="NCBI Taxonomy" id="35708"/>
    <lineage>
        <taxon>Eukaryota</taxon>
        <taxon>Viridiplantae</taxon>
        <taxon>Streptophyta</taxon>
        <taxon>Embryophyta</taxon>
        <taxon>Tracheophyta</taxon>
        <taxon>Spermatophyta</taxon>
        <taxon>Magnoliopsida</taxon>
        <taxon>Liliopsida</taxon>
        <taxon>Poales</taxon>
        <taxon>Poaceae</taxon>
        <taxon>PACMAD clade</taxon>
        <taxon>Arundinoideae</taxon>
        <taxon>Arundineae</taxon>
        <taxon>Arundo</taxon>
    </lineage>
</organism>
<protein>
    <submittedName>
        <fullName evidence="1">Uncharacterized protein</fullName>
    </submittedName>
</protein>
<dbReference type="AlphaFoldDB" id="A0A0A9BSA8"/>
<proteinExistence type="predicted"/>
<dbReference type="EMBL" id="GBRH01232832">
    <property type="protein sequence ID" value="JAD65063.1"/>
    <property type="molecule type" value="Transcribed_RNA"/>
</dbReference>
<accession>A0A0A9BSA8</accession>
<sequence>MTLGQQTMLACSLILLRYRHNSNYCANYISFRFLIAKKVHCRLIVSSMVRKAKQDYHCCALLP</sequence>